<evidence type="ECO:0000313" key="2">
    <source>
        <dbReference type="EMBL" id="MBD1222067.1"/>
    </source>
</evidence>
<keyword evidence="3" id="KW-1185">Reference proteome</keyword>
<dbReference type="InterPro" id="IPR037523">
    <property type="entry name" value="VOC_core"/>
</dbReference>
<accession>A0ABR7VNG5</accession>
<dbReference type="Pfam" id="PF00903">
    <property type="entry name" value="Glyoxalase"/>
    <property type="match status" value="1"/>
</dbReference>
<organism evidence="2 3">
    <name type="scientific">Virgibacillus halodenitrificans</name>
    <name type="common">Bacillus halodenitrificans</name>
    <dbReference type="NCBI Taxonomy" id="1482"/>
    <lineage>
        <taxon>Bacteria</taxon>
        <taxon>Bacillati</taxon>
        <taxon>Bacillota</taxon>
        <taxon>Bacilli</taxon>
        <taxon>Bacillales</taxon>
        <taxon>Bacillaceae</taxon>
        <taxon>Virgibacillus</taxon>
    </lineage>
</organism>
<gene>
    <name evidence="2" type="ORF">IC602_05555</name>
</gene>
<sequence length="127" mass="14617">MKLRLELFVESMEKSLEFYNNVLGFKLPIDINKSYIPVKRGDVVLGLGEMKHLSESHPLKAPYGQQIGLGIEIVLEVEGIKDVYNNVVEKEYPIQTELTKRPWGLEDFRIIDPDGYYLRITSTTTNE</sequence>
<dbReference type="Gene3D" id="3.10.180.10">
    <property type="entry name" value="2,3-Dihydroxybiphenyl 1,2-Dioxygenase, domain 1"/>
    <property type="match status" value="1"/>
</dbReference>
<proteinExistence type="predicted"/>
<dbReference type="RefSeq" id="WP_077356882.1">
    <property type="nucleotide sequence ID" value="NZ_CP033049.1"/>
</dbReference>
<protein>
    <submittedName>
        <fullName evidence="2">VOC family protein</fullName>
    </submittedName>
</protein>
<dbReference type="InterPro" id="IPR004360">
    <property type="entry name" value="Glyas_Fos-R_dOase_dom"/>
</dbReference>
<dbReference type="InterPro" id="IPR029068">
    <property type="entry name" value="Glyas_Bleomycin-R_OHBP_Dase"/>
</dbReference>
<dbReference type="EMBL" id="JACWEZ010000002">
    <property type="protein sequence ID" value="MBD1222067.1"/>
    <property type="molecule type" value="Genomic_DNA"/>
</dbReference>
<feature type="domain" description="VOC" evidence="1">
    <location>
        <begin position="1"/>
        <end position="123"/>
    </location>
</feature>
<dbReference type="Proteomes" id="UP000621631">
    <property type="component" value="Unassembled WGS sequence"/>
</dbReference>
<evidence type="ECO:0000259" key="1">
    <source>
        <dbReference type="PROSITE" id="PS51819"/>
    </source>
</evidence>
<name>A0ABR7VNG5_VIRHA</name>
<dbReference type="PROSITE" id="PS51819">
    <property type="entry name" value="VOC"/>
    <property type="match status" value="1"/>
</dbReference>
<comment type="caution">
    <text evidence="2">The sequence shown here is derived from an EMBL/GenBank/DDBJ whole genome shotgun (WGS) entry which is preliminary data.</text>
</comment>
<reference evidence="2 3" key="1">
    <citation type="submission" date="2020-09" db="EMBL/GenBank/DDBJ databases">
        <title>Draft Genome Sequences of Oil-Oxidizing Bacteria Halomonas titanicae, Marinobacter lutaoensis, and Virgibacillus halodenitrificans Isolated from Highly Saline Environments.</title>
        <authorList>
            <person name="Grouzdev D.S."/>
            <person name="Sokolova D.S."/>
            <person name="Semenova E.M."/>
            <person name="Borzenkov I.A."/>
            <person name="Bidzhieva S.K."/>
            <person name="Poltaraus A.B."/>
            <person name="Nazina T.N."/>
        </authorList>
    </citation>
    <scope>NUCLEOTIDE SEQUENCE [LARGE SCALE GENOMIC DNA]</scope>
    <source>
        <strain evidence="2 3">VKM B-3472D</strain>
    </source>
</reference>
<evidence type="ECO:0000313" key="3">
    <source>
        <dbReference type="Proteomes" id="UP000621631"/>
    </source>
</evidence>
<dbReference type="SUPFAM" id="SSF54593">
    <property type="entry name" value="Glyoxalase/Bleomycin resistance protein/Dihydroxybiphenyl dioxygenase"/>
    <property type="match status" value="1"/>
</dbReference>